<reference evidence="3 4" key="1">
    <citation type="submission" date="2023-03" db="EMBL/GenBank/DDBJ databases">
        <title>Draft genome sequence of Streptomyces sp. RB6PN23 isolated from peat swamp forest in Thailand.</title>
        <authorList>
            <person name="Klaysubun C."/>
            <person name="Duangmal K."/>
        </authorList>
    </citation>
    <scope>NUCLEOTIDE SEQUENCE [LARGE SCALE GENOMIC DNA]</scope>
    <source>
        <strain evidence="3 4">RB6PN23</strain>
    </source>
</reference>
<evidence type="ECO:0000259" key="2">
    <source>
        <dbReference type="SMART" id="SM00065"/>
    </source>
</evidence>
<dbReference type="PANTHER" id="PTHR33744:SF1">
    <property type="entry name" value="DNA-BINDING TRANSCRIPTIONAL ACTIVATOR ADER"/>
    <property type="match status" value="1"/>
</dbReference>
<proteinExistence type="inferred from homology"/>
<dbReference type="RefSeq" id="WP_276095301.1">
    <property type="nucleotide sequence ID" value="NZ_JARJBC010000016.1"/>
</dbReference>
<dbReference type="Gene3D" id="1.10.10.2840">
    <property type="entry name" value="PucR C-terminal helix-turn-helix domain"/>
    <property type="match status" value="1"/>
</dbReference>
<dbReference type="Proteomes" id="UP001216579">
    <property type="component" value="Unassembled WGS sequence"/>
</dbReference>
<accession>A0ABT5ZQX6</accession>
<name>A0ABT5ZQX6_9ACTN</name>
<dbReference type="Pfam" id="PF13556">
    <property type="entry name" value="HTH_30"/>
    <property type="match status" value="1"/>
</dbReference>
<protein>
    <submittedName>
        <fullName evidence="3">Helix-turn-helix domain-containing protein</fullName>
    </submittedName>
</protein>
<dbReference type="InterPro" id="IPR003018">
    <property type="entry name" value="GAF"/>
</dbReference>
<dbReference type="InterPro" id="IPR051448">
    <property type="entry name" value="CdaR-like_regulators"/>
</dbReference>
<keyword evidence="4" id="KW-1185">Reference proteome</keyword>
<evidence type="ECO:0000256" key="1">
    <source>
        <dbReference type="ARBA" id="ARBA00006754"/>
    </source>
</evidence>
<feature type="domain" description="GAF" evidence="2">
    <location>
        <begin position="87"/>
        <end position="238"/>
    </location>
</feature>
<dbReference type="Gene3D" id="3.30.450.40">
    <property type="match status" value="1"/>
</dbReference>
<dbReference type="Pfam" id="PF13185">
    <property type="entry name" value="GAF_2"/>
    <property type="match status" value="1"/>
</dbReference>
<dbReference type="SMART" id="SM00065">
    <property type="entry name" value="GAF"/>
    <property type="match status" value="1"/>
</dbReference>
<comment type="caution">
    <text evidence="3">The sequence shown here is derived from an EMBL/GenBank/DDBJ whole genome shotgun (WGS) entry which is preliminary data.</text>
</comment>
<comment type="similarity">
    <text evidence="1">Belongs to the CdaR family.</text>
</comment>
<dbReference type="InterPro" id="IPR025736">
    <property type="entry name" value="PucR_C-HTH_dom"/>
</dbReference>
<dbReference type="EMBL" id="JARJBC010000016">
    <property type="protein sequence ID" value="MDF3292217.1"/>
    <property type="molecule type" value="Genomic_DNA"/>
</dbReference>
<organism evidence="3 4">
    <name type="scientific">Streptomyces silvisoli</name>
    <dbReference type="NCBI Taxonomy" id="3034235"/>
    <lineage>
        <taxon>Bacteria</taxon>
        <taxon>Bacillati</taxon>
        <taxon>Actinomycetota</taxon>
        <taxon>Actinomycetes</taxon>
        <taxon>Kitasatosporales</taxon>
        <taxon>Streptomycetaceae</taxon>
        <taxon>Streptomyces</taxon>
    </lineage>
</organism>
<evidence type="ECO:0000313" key="3">
    <source>
        <dbReference type="EMBL" id="MDF3292217.1"/>
    </source>
</evidence>
<gene>
    <name evidence="3" type="ORF">P3G67_23875</name>
</gene>
<evidence type="ECO:0000313" key="4">
    <source>
        <dbReference type="Proteomes" id="UP001216579"/>
    </source>
</evidence>
<dbReference type="InterPro" id="IPR042070">
    <property type="entry name" value="PucR_C-HTH_sf"/>
</dbReference>
<dbReference type="InterPro" id="IPR029016">
    <property type="entry name" value="GAF-like_dom_sf"/>
</dbReference>
<dbReference type="SUPFAM" id="SSF55781">
    <property type="entry name" value="GAF domain-like"/>
    <property type="match status" value="1"/>
</dbReference>
<dbReference type="Pfam" id="PF17853">
    <property type="entry name" value="GGDEF_2"/>
    <property type="match status" value="1"/>
</dbReference>
<sequence>MAQDNAWAGTGAYAVLDLLASEAPLNQFEILVSEARQKGVSAEELAALERAKRVAMTISEELERHRQREAGYSALVDTARELAEPHDLDSMLKVITRRARLLLGIDMSYISLPDDEDGYVYVRTSDGHTSTLNVGLRLPHDAGLGSSVLANPAPFWTPDYLNDARIRHSEVIDRVVRAEGQRAVMAVPLSHGTKPFGALYVSSRSVRHFTADEVALLSSLGDLAGVAIERATLLDRSAAAVAELEAQSARTAAVMAGMRELSDVHNELIELVLSGGDLPALAEAASRRLDGAVRICAANGTVLTTAGDMPEGGSRSVVLATMDAHTAHKPVLLENGLWAAPIAAGSEDLGTLLLRPGRPIAPRDEQLLRLVAQAAAIQILLQNRTAFAEGQVRDELLDDLLASPPRPPQQLEKHARRLGIDLSKPHVVVIARSEGESLGKAAIWASSYAHRMSGLKSMRNGCAVLLLPGTDAGAAARAVGEELSPLLGHPLTTGAAGPVTGPGSVFHGYQEALRCLDAMTSLGAIGRAASSRELGFLGVLLSDNHDVEGYIDSAIGPVLDYDRLRSTELTRTLEVYFEAGGSPTYAAKKLHVHPNTVARRLERISELLGPEWQQPERALEVQLALRLSRVRSGLLRRGSTIAKERSEDQDT</sequence>
<dbReference type="PANTHER" id="PTHR33744">
    <property type="entry name" value="CARBOHYDRATE DIACID REGULATOR"/>
    <property type="match status" value="1"/>
</dbReference>
<dbReference type="InterPro" id="IPR041522">
    <property type="entry name" value="CdaR_GGDEF"/>
</dbReference>